<dbReference type="InterPro" id="IPR032537">
    <property type="entry name" value="DUF4952"/>
</dbReference>
<protein>
    <submittedName>
        <fullName evidence="2">DUF4952 domain-containing protein</fullName>
    </submittedName>
</protein>
<dbReference type="Proteomes" id="UP000230167">
    <property type="component" value="Unassembled WGS sequence"/>
</dbReference>
<evidence type="ECO:0000313" key="2">
    <source>
        <dbReference type="EMBL" id="PJL23400.1"/>
    </source>
</evidence>
<accession>A0A2J0U3V5</accession>
<evidence type="ECO:0000256" key="1">
    <source>
        <dbReference type="SAM" id="SignalP"/>
    </source>
</evidence>
<feature type="chain" id="PRO_5014354572" evidence="1">
    <location>
        <begin position="28"/>
        <end position="168"/>
    </location>
</feature>
<evidence type="ECO:0000313" key="3">
    <source>
        <dbReference type="Proteomes" id="UP000230167"/>
    </source>
</evidence>
<dbReference type="Pfam" id="PF16310">
    <property type="entry name" value="DUF4952"/>
    <property type="match status" value="1"/>
</dbReference>
<organism evidence="2 3">
    <name type="scientific">Stenotrophomonas maltophilia</name>
    <name type="common">Pseudomonas maltophilia</name>
    <name type="synonym">Xanthomonas maltophilia</name>
    <dbReference type="NCBI Taxonomy" id="40324"/>
    <lineage>
        <taxon>Bacteria</taxon>
        <taxon>Pseudomonadati</taxon>
        <taxon>Pseudomonadota</taxon>
        <taxon>Gammaproteobacteria</taxon>
        <taxon>Lysobacterales</taxon>
        <taxon>Lysobacteraceae</taxon>
        <taxon>Stenotrophomonas</taxon>
        <taxon>Stenotrophomonas maltophilia group</taxon>
    </lineage>
</organism>
<comment type="caution">
    <text evidence="2">The sequence shown here is derived from an EMBL/GenBank/DDBJ whole genome shotgun (WGS) entry which is preliminary data.</text>
</comment>
<dbReference type="AlphaFoldDB" id="A0A2J0U3V5"/>
<feature type="signal peptide" evidence="1">
    <location>
        <begin position="1"/>
        <end position="27"/>
    </location>
</feature>
<gene>
    <name evidence="2" type="ORF">B9Y64_21270</name>
</gene>
<keyword evidence="1" id="KW-0732">Signal</keyword>
<reference evidence="2 3" key="1">
    <citation type="journal article" date="2017" name="Front. Microbiol.">
        <title>Double-Face Meets the Bacterial World: The Opportunistic Pathogen Stenotrophomonas maltophilia.</title>
        <authorList>
            <person name="Lira F."/>
            <person name="Berg G."/>
            <person name="Martinez J.L."/>
        </authorList>
    </citation>
    <scope>NUCLEOTIDE SEQUENCE [LARGE SCALE GENOMIC DNA]</scope>
    <source>
        <strain evidence="2 3">EA1</strain>
    </source>
</reference>
<proteinExistence type="predicted"/>
<sequence>MLPRLPLRGARLLLALPALLFAASVIAQQAPAQALAAWEAQGRADGLARPDIECQDFLQAMGRKPAGLEYLGCSQDDASYIKPMQARYRVPGAQAVQVEAYLRRTFGMPALRYVCCGWSNGAPYYWRDGPDGMRYQIGMGVESLPHARSEWHRIEAFTVTVEVLRQSP</sequence>
<dbReference type="EMBL" id="NEQV01000010">
    <property type="protein sequence ID" value="PJL23400.1"/>
    <property type="molecule type" value="Genomic_DNA"/>
</dbReference>
<name>A0A2J0U3V5_STEMA</name>
<dbReference type="OrthoDB" id="339049at2"/>
<dbReference type="RefSeq" id="WP_100442363.1">
    <property type="nucleotide sequence ID" value="NZ_CBCPIZ010000014.1"/>
</dbReference>